<dbReference type="SUPFAM" id="SSF52374">
    <property type="entry name" value="Nucleotidylyl transferase"/>
    <property type="match status" value="1"/>
</dbReference>
<protein>
    <recommendedName>
        <fullName evidence="7">Glutamate--tRNA ligase</fullName>
        <ecNumber evidence="7">6.1.1.17</ecNumber>
    </recommendedName>
    <alternativeName>
        <fullName evidence="7">Glutamyl-tRNA synthetase</fullName>
        <shortName evidence="7">GluRS</shortName>
    </alternativeName>
</protein>
<comment type="caution">
    <text evidence="7">Lacks conserved residue(s) required for the propagation of feature annotation.</text>
</comment>
<evidence type="ECO:0000259" key="8">
    <source>
        <dbReference type="Pfam" id="PF00749"/>
    </source>
</evidence>
<dbReference type="AlphaFoldDB" id="A0A3A4QQC8"/>
<dbReference type="InterPro" id="IPR045462">
    <property type="entry name" value="aa-tRNA-synth_I_cd-bd"/>
</dbReference>
<dbReference type="InterPro" id="IPR020058">
    <property type="entry name" value="Glu/Gln-tRNA-synth_Ib_cat-dom"/>
</dbReference>
<feature type="binding site" evidence="7">
    <location>
        <position position="253"/>
    </location>
    <ligand>
        <name>ATP</name>
        <dbReference type="ChEBI" id="CHEBI:30616"/>
    </ligand>
</feature>
<keyword evidence="2 7" id="KW-0436">Ligase</keyword>
<dbReference type="SUPFAM" id="SSF48163">
    <property type="entry name" value="An anticodon-binding domain of class I aminoacyl-tRNA synthetases"/>
    <property type="match status" value="1"/>
</dbReference>
<evidence type="ECO:0000256" key="4">
    <source>
        <dbReference type="ARBA" id="ARBA00022840"/>
    </source>
</evidence>
<comment type="catalytic activity">
    <reaction evidence="7">
        <text>tRNA(Glu) + L-glutamate + ATP = L-glutamyl-tRNA(Glu) + AMP + diphosphate</text>
        <dbReference type="Rhea" id="RHEA:23540"/>
        <dbReference type="Rhea" id="RHEA-COMP:9663"/>
        <dbReference type="Rhea" id="RHEA-COMP:9680"/>
        <dbReference type="ChEBI" id="CHEBI:29985"/>
        <dbReference type="ChEBI" id="CHEBI:30616"/>
        <dbReference type="ChEBI" id="CHEBI:33019"/>
        <dbReference type="ChEBI" id="CHEBI:78442"/>
        <dbReference type="ChEBI" id="CHEBI:78520"/>
        <dbReference type="ChEBI" id="CHEBI:456215"/>
        <dbReference type="EC" id="6.1.1.17"/>
    </reaction>
</comment>
<name>A0A3A4QQC8_9BACT</name>
<comment type="function">
    <text evidence="7">Catalyzes the attachment of glutamate to tRNA(Glu) in a two-step reaction: glutamate is first activated by ATP to form Glu-AMP and then transferred to the acceptor end of tRNA(Glu).</text>
</comment>
<comment type="similarity">
    <text evidence="1 7">Belongs to the class-I aminoacyl-tRNA synthetase family. Glutamate--tRNA ligase type 1 subfamily.</text>
</comment>
<dbReference type="EC" id="6.1.1.17" evidence="7"/>
<dbReference type="Gene3D" id="3.40.50.620">
    <property type="entry name" value="HUPs"/>
    <property type="match status" value="1"/>
</dbReference>
<keyword evidence="3 7" id="KW-0547">Nucleotide-binding</keyword>
<dbReference type="InterPro" id="IPR014729">
    <property type="entry name" value="Rossmann-like_a/b/a_fold"/>
</dbReference>
<dbReference type="Pfam" id="PF19269">
    <property type="entry name" value="Anticodon_2"/>
    <property type="match status" value="1"/>
</dbReference>
<dbReference type="GO" id="GO:0005829">
    <property type="term" value="C:cytosol"/>
    <property type="evidence" value="ECO:0007669"/>
    <property type="project" value="TreeGrafter"/>
</dbReference>
<evidence type="ECO:0000256" key="3">
    <source>
        <dbReference type="ARBA" id="ARBA00022741"/>
    </source>
</evidence>
<evidence type="ECO:0000256" key="1">
    <source>
        <dbReference type="ARBA" id="ARBA00007894"/>
    </source>
</evidence>
<feature type="domain" description="Aminoacyl-tRNA synthetase class I anticodon-binding" evidence="9">
    <location>
        <begin position="337"/>
        <end position="482"/>
    </location>
</feature>
<evidence type="ECO:0000256" key="6">
    <source>
        <dbReference type="ARBA" id="ARBA00023146"/>
    </source>
</evidence>
<dbReference type="InterPro" id="IPR004527">
    <property type="entry name" value="Glu-tRNA-ligase_bac/mito"/>
</dbReference>
<dbReference type="InterPro" id="IPR049940">
    <property type="entry name" value="GluQ/Sye"/>
</dbReference>
<comment type="subunit">
    <text evidence="7">Monomer.</text>
</comment>
<dbReference type="EMBL" id="QZJZ01000097">
    <property type="protein sequence ID" value="RJP56285.1"/>
    <property type="molecule type" value="Genomic_DNA"/>
</dbReference>
<evidence type="ECO:0000313" key="11">
    <source>
        <dbReference type="Proteomes" id="UP000266426"/>
    </source>
</evidence>
<keyword evidence="4 7" id="KW-0067">ATP-binding</keyword>
<dbReference type="GO" id="GO:0005524">
    <property type="term" value="F:ATP binding"/>
    <property type="evidence" value="ECO:0007669"/>
    <property type="project" value="UniProtKB-UniRule"/>
</dbReference>
<proteinExistence type="inferred from homology"/>
<organism evidence="10 11">
    <name type="scientific">Candidatus Auribacter fodinae</name>
    <dbReference type="NCBI Taxonomy" id="2093366"/>
    <lineage>
        <taxon>Bacteria</taxon>
        <taxon>Pseudomonadati</taxon>
        <taxon>Candidatus Auribacterota</taxon>
        <taxon>Candidatus Auribacteria</taxon>
        <taxon>Candidatus Auribacterales</taxon>
        <taxon>Candidatus Auribacteraceae</taxon>
        <taxon>Candidatus Auribacter</taxon>
    </lineage>
</organism>
<dbReference type="Proteomes" id="UP000266426">
    <property type="component" value="Unassembled WGS sequence"/>
</dbReference>
<keyword evidence="6 7" id="KW-0030">Aminoacyl-tRNA synthetase</keyword>
<dbReference type="Pfam" id="PF00749">
    <property type="entry name" value="tRNA-synt_1c"/>
    <property type="match status" value="1"/>
</dbReference>
<dbReference type="InterPro" id="IPR000924">
    <property type="entry name" value="Glu/Gln-tRNA-synth"/>
</dbReference>
<dbReference type="GO" id="GO:0006424">
    <property type="term" value="P:glutamyl-tRNA aminoacylation"/>
    <property type="evidence" value="ECO:0007669"/>
    <property type="project" value="UniProtKB-UniRule"/>
</dbReference>
<dbReference type="GO" id="GO:0000049">
    <property type="term" value="F:tRNA binding"/>
    <property type="evidence" value="ECO:0007669"/>
    <property type="project" value="InterPro"/>
</dbReference>
<keyword evidence="5 7" id="KW-0648">Protein biosynthesis</keyword>
<evidence type="ECO:0000256" key="2">
    <source>
        <dbReference type="ARBA" id="ARBA00022598"/>
    </source>
</evidence>
<evidence type="ECO:0000256" key="7">
    <source>
        <dbReference type="HAMAP-Rule" id="MF_00022"/>
    </source>
</evidence>
<dbReference type="HAMAP" id="MF_00022">
    <property type="entry name" value="Glu_tRNA_synth_type1"/>
    <property type="match status" value="1"/>
</dbReference>
<dbReference type="InterPro" id="IPR020751">
    <property type="entry name" value="aa-tRNA-synth_I_codon-bd_sub2"/>
</dbReference>
<dbReference type="InterPro" id="IPR008925">
    <property type="entry name" value="aa_tRNA-synth_I_cd-bd_sf"/>
</dbReference>
<dbReference type="PRINTS" id="PR00987">
    <property type="entry name" value="TRNASYNTHGLU"/>
</dbReference>
<evidence type="ECO:0000256" key="5">
    <source>
        <dbReference type="ARBA" id="ARBA00022917"/>
    </source>
</evidence>
<accession>A0A3A4QQC8</accession>
<evidence type="ECO:0000313" key="10">
    <source>
        <dbReference type="EMBL" id="RJP56285.1"/>
    </source>
</evidence>
<dbReference type="InterPro" id="IPR001412">
    <property type="entry name" value="aa-tRNA-synth_I_CS"/>
</dbReference>
<feature type="domain" description="Glutamyl/glutaminyl-tRNA synthetase class Ib catalytic" evidence="8">
    <location>
        <begin position="4"/>
        <end position="321"/>
    </location>
</feature>
<dbReference type="NCBIfam" id="TIGR00464">
    <property type="entry name" value="gltX_bact"/>
    <property type="match status" value="1"/>
</dbReference>
<keyword evidence="7" id="KW-0963">Cytoplasm</keyword>
<dbReference type="PANTHER" id="PTHR43311">
    <property type="entry name" value="GLUTAMATE--TRNA LIGASE"/>
    <property type="match status" value="1"/>
</dbReference>
<dbReference type="PANTHER" id="PTHR43311:SF2">
    <property type="entry name" value="GLUTAMATE--TRNA LIGASE, MITOCHONDRIAL-RELATED"/>
    <property type="match status" value="1"/>
</dbReference>
<dbReference type="GO" id="GO:0004818">
    <property type="term" value="F:glutamate-tRNA ligase activity"/>
    <property type="evidence" value="ECO:0007669"/>
    <property type="project" value="UniProtKB-UniRule"/>
</dbReference>
<gene>
    <name evidence="7" type="primary">gltX</name>
    <name evidence="10" type="ORF">C4541_12515</name>
</gene>
<evidence type="ECO:0000259" key="9">
    <source>
        <dbReference type="Pfam" id="PF19269"/>
    </source>
</evidence>
<sequence>MVAIRTRFELNPAGVMHVGNARVALYNCLFARKMDGDFIVRVADVDPENNKIESLEEVLNDLRWLKLTWNEGPNIGGKYGPYRQSQRSKIYLEHVKILADKNLAYQCFCSVEELAVRRDQSMRNGKQPGYDSRCRNLTEEQRHMYEKQGRRSVWRFKNGSEAITVHDLIQGDLKFDASLIDDFVILQADNKPTSIFASTVDDALMYISHVIRGADHLSELPCNILLLNAFGYAVPQYAHLGLIQGKNSQNLTKQELNSLFSISALHQKGYLPECVINYLMHLDISAEEDKEIMALEQIADEFDLAQAGSSAVAFEYDKLNWYSAHYLQSSDLTRITDLSLPYLKEKELVAGNLTESEYEYLNNVIDVIRYKVPCLSEMASYAAVYYSDFVGLSDAMKKGVAAPEAQQILRQALALLENSGTELQRQNIPAFLNALKVSAETLQVDLESTLRVVLTGHKQGPDLADVCWLLGKEKIIKRIKDIVEPDV</sequence>
<dbReference type="PROSITE" id="PS00178">
    <property type="entry name" value="AA_TRNA_LIGASE_I"/>
    <property type="match status" value="1"/>
</dbReference>
<comment type="subcellular location">
    <subcellularLocation>
        <location evidence="7">Cytoplasm</location>
    </subcellularLocation>
</comment>
<reference evidence="10 11" key="1">
    <citation type="journal article" date="2017" name="ISME J.">
        <title>Energy and carbon metabolisms in a deep terrestrial subsurface fluid microbial community.</title>
        <authorList>
            <person name="Momper L."/>
            <person name="Jungbluth S.P."/>
            <person name="Lee M.D."/>
            <person name="Amend J.P."/>
        </authorList>
    </citation>
    <scope>NUCLEOTIDE SEQUENCE [LARGE SCALE GENOMIC DNA]</scope>
    <source>
        <strain evidence="10">SURF_26</strain>
    </source>
</reference>
<dbReference type="Gene3D" id="1.10.10.350">
    <property type="match status" value="1"/>
</dbReference>
<comment type="caution">
    <text evidence="10">The sequence shown here is derived from an EMBL/GenBank/DDBJ whole genome shotgun (WGS) entry which is preliminary data.</text>
</comment>